<evidence type="ECO:0000313" key="1">
    <source>
        <dbReference type="EMBL" id="KAK7077270.1"/>
    </source>
</evidence>
<accession>A0AAN8XDT8</accession>
<evidence type="ECO:0000313" key="2">
    <source>
        <dbReference type="Proteomes" id="UP001381693"/>
    </source>
</evidence>
<dbReference type="EMBL" id="JAXCGZ010009444">
    <property type="protein sequence ID" value="KAK7077270.1"/>
    <property type="molecule type" value="Genomic_DNA"/>
</dbReference>
<protein>
    <submittedName>
        <fullName evidence="1">Uncharacterized protein</fullName>
    </submittedName>
</protein>
<name>A0AAN8XDT8_HALRR</name>
<reference evidence="1 2" key="1">
    <citation type="submission" date="2023-11" db="EMBL/GenBank/DDBJ databases">
        <title>Halocaridina rubra genome assembly.</title>
        <authorList>
            <person name="Smith C."/>
        </authorList>
    </citation>
    <scope>NUCLEOTIDE SEQUENCE [LARGE SCALE GENOMIC DNA]</scope>
    <source>
        <strain evidence="1">EP-1</strain>
        <tissue evidence="1">Whole</tissue>
    </source>
</reference>
<proteinExistence type="predicted"/>
<organism evidence="1 2">
    <name type="scientific">Halocaridina rubra</name>
    <name type="common">Hawaiian red shrimp</name>
    <dbReference type="NCBI Taxonomy" id="373956"/>
    <lineage>
        <taxon>Eukaryota</taxon>
        <taxon>Metazoa</taxon>
        <taxon>Ecdysozoa</taxon>
        <taxon>Arthropoda</taxon>
        <taxon>Crustacea</taxon>
        <taxon>Multicrustacea</taxon>
        <taxon>Malacostraca</taxon>
        <taxon>Eumalacostraca</taxon>
        <taxon>Eucarida</taxon>
        <taxon>Decapoda</taxon>
        <taxon>Pleocyemata</taxon>
        <taxon>Caridea</taxon>
        <taxon>Atyoidea</taxon>
        <taxon>Atyidae</taxon>
        <taxon>Halocaridina</taxon>
    </lineage>
</organism>
<dbReference type="Proteomes" id="UP001381693">
    <property type="component" value="Unassembled WGS sequence"/>
</dbReference>
<sequence length="71" mass="7751">MSGQCVHSNASPTCRDVGVIQHLLRCVESNNTVNDFLLGTAKEVFEECCGESLYCSDPNSHCDSCTCMCKE</sequence>
<comment type="caution">
    <text evidence="1">The sequence shown here is derived from an EMBL/GenBank/DDBJ whole genome shotgun (WGS) entry which is preliminary data.</text>
</comment>
<dbReference type="AlphaFoldDB" id="A0AAN8XDT8"/>
<keyword evidence="2" id="KW-1185">Reference proteome</keyword>
<gene>
    <name evidence="1" type="ORF">SK128_009736</name>
</gene>